<accession>A0ACC1HRM2</accession>
<organism evidence="1 2">
    <name type="scientific">Spiromyces aspiralis</name>
    <dbReference type="NCBI Taxonomy" id="68401"/>
    <lineage>
        <taxon>Eukaryota</taxon>
        <taxon>Fungi</taxon>
        <taxon>Fungi incertae sedis</taxon>
        <taxon>Zoopagomycota</taxon>
        <taxon>Kickxellomycotina</taxon>
        <taxon>Kickxellomycetes</taxon>
        <taxon>Kickxellales</taxon>
        <taxon>Kickxellaceae</taxon>
        <taxon>Spiromyces</taxon>
    </lineage>
</organism>
<evidence type="ECO:0000313" key="2">
    <source>
        <dbReference type="Proteomes" id="UP001145114"/>
    </source>
</evidence>
<feature type="non-terminal residue" evidence="1">
    <location>
        <position position="250"/>
    </location>
</feature>
<dbReference type="EMBL" id="JAMZIH010001646">
    <property type="protein sequence ID" value="KAJ1678010.1"/>
    <property type="molecule type" value="Genomic_DNA"/>
</dbReference>
<keyword evidence="2" id="KW-1185">Reference proteome</keyword>
<dbReference type="Proteomes" id="UP001145114">
    <property type="component" value="Unassembled WGS sequence"/>
</dbReference>
<gene>
    <name evidence="1" type="ORF">EV182_004966</name>
</gene>
<evidence type="ECO:0000313" key="1">
    <source>
        <dbReference type="EMBL" id="KAJ1678010.1"/>
    </source>
</evidence>
<reference evidence="1" key="1">
    <citation type="submission" date="2022-06" db="EMBL/GenBank/DDBJ databases">
        <title>Phylogenomic reconstructions and comparative analyses of Kickxellomycotina fungi.</title>
        <authorList>
            <person name="Reynolds N.K."/>
            <person name="Stajich J.E."/>
            <person name="Barry K."/>
            <person name="Grigoriev I.V."/>
            <person name="Crous P."/>
            <person name="Smith M.E."/>
        </authorList>
    </citation>
    <scope>NUCLEOTIDE SEQUENCE</scope>
    <source>
        <strain evidence="1">RSA 2271</strain>
    </source>
</reference>
<protein>
    <submittedName>
        <fullName evidence="1">Uncharacterized protein</fullName>
    </submittedName>
</protein>
<sequence length="250" mass="27069">MDELYKVRERLNRERLKAVNEEMKREIRTLGYEPATVHHDSGDEGVEVATSSARKGSDGSEDLSDDVSNVSAARPPLIQPVVPIDDYAGSRSPPLRGNGGARDGLIGIEPPLANKSAVVTSVSAGRQSSVAETGQPVCIVPKPGFAIQTRVAQSRHDAQPATVVETGEGKSSRRKQARKGDGERRQRPQQQSELAADTLVYINICSHSRIPRPPGNVPEEEIQKALRADPTAKWQVPIYLSDPVKGTTRA</sequence>
<proteinExistence type="predicted"/>
<name>A0ACC1HRM2_9FUNG</name>
<comment type="caution">
    <text evidence="1">The sequence shown here is derived from an EMBL/GenBank/DDBJ whole genome shotgun (WGS) entry which is preliminary data.</text>
</comment>